<evidence type="ECO:0000256" key="2">
    <source>
        <dbReference type="ARBA" id="ARBA00004173"/>
    </source>
</evidence>
<organism evidence="9 10">
    <name type="scientific">Bombyx mandarina</name>
    <name type="common">Wild silk moth</name>
    <name type="synonym">Wild silkworm</name>
    <dbReference type="NCBI Taxonomy" id="7092"/>
    <lineage>
        <taxon>Eukaryota</taxon>
        <taxon>Metazoa</taxon>
        <taxon>Ecdysozoa</taxon>
        <taxon>Arthropoda</taxon>
        <taxon>Hexapoda</taxon>
        <taxon>Insecta</taxon>
        <taxon>Pterygota</taxon>
        <taxon>Neoptera</taxon>
        <taxon>Endopterygota</taxon>
        <taxon>Lepidoptera</taxon>
        <taxon>Glossata</taxon>
        <taxon>Ditrysia</taxon>
        <taxon>Bombycoidea</taxon>
        <taxon>Bombycidae</taxon>
        <taxon>Bombycinae</taxon>
        <taxon>Bombyx</taxon>
    </lineage>
</organism>
<name>A0A6J2K270_BOMMA</name>
<evidence type="ECO:0000256" key="1">
    <source>
        <dbReference type="ARBA" id="ARBA00001974"/>
    </source>
</evidence>
<dbReference type="RefSeq" id="XP_028034409.1">
    <property type="nucleotide sequence ID" value="XM_028178608.1"/>
</dbReference>
<evidence type="ECO:0000313" key="9">
    <source>
        <dbReference type="Proteomes" id="UP000504629"/>
    </source>
</evidence>
<sequence length="608" mass="68715">MNIARTLCVKQLNGISRTVSRKIGFTATNYEATNAVQPKIQEEKFDFEDLQVIERTEQRKPKIPPFMKDVFVSVFQRDLLAYPEILDKEETESMEKRAETLDKVFQDKTKSKEERRNVLKSTKMYAAPVNWTRNGLAANQTESIRYLETVSPDFELAHELSDHWVALRALQHGLTAEQYAAVIDELSTGDATVTLCIKERIAERLAQPDFRTTATLDAQGVWRITGEKLCTRGDGFMLVLCKVEADHLKAFLVHPGATGVTFDGNFVHFQKTIGTPLPQIPNADLGKIFGISRLHAATLCRCQLKYAISKIVEYVKPRSFSGKPLAELSTIRAIVGESLLHVYASESTEYFTAGLIDGYVDPDAELEMAMCRNYINSRGLFSLINLLEIPALEEEEECKKIFDRMRILASGGESLDGINTFIALNGIHHAGKIMAEEIKQIRNPLMHPAFIIKKALSNRHQVKDEPKLTLHLSEHLHPTLKPASDQLEYCVLRMRFACETLMSRHGMEVSVAYMELKRLAEAATLILAMTSVLARASRAYCIGLRNAEIEMKLATCFVSKTISEVRQLILDIDNGEFLNHDRFKVEFGRKVLDTNTVLVERPTSRVFW</sequence>
<keyword evidence="7" id="KW-0496">Mitochondrion</keyword>
<feature type="domain" description="ACAD9/ACADV-like C-terminal" evidence="8">
    <location>
        <begin position="478"/>
        <end position="591"/>
    </location>
</feature>
<dbReference type="InterPro" id="IPR036250">
    <property type="entry name" value="AcylCo_DH-like_C"/>
</dbReference>
<dbReference type="InterPro" id="IPR049448">
    <property type="entry name" value="ACAD9/ACADV-like_C"/>
</dbReference>
<dbReference type="GO" id="GO:0050660">
    <property type="term" value="F:flavin adenine dinucleotide binding"/>
    <property type="evidence" value="ECO:0007669"/>
    <property type="project" value="InterPro"/>
</dbReference>
<dbReference type="InterPro" id="IPR009100">
    <property type="entry name" value="AcylCoA_DH/oxidase_NM_dom_sf"/>
</dbReference>
<comment type="cofactor">
    <cofactor evidence="1">
        <name>FAD</name>
        <dbReference type="ChEBI" id="CHEBI:57692"/>
    </cofactor>
</comment>
<gene>
    <name evidence="10" type="primary">LOC114246190</name>
</gene>
<accession>A0A6J2K270</accession>
<dbReference type="Gene3D" id="2.40.110.10">
    <property type="entry name" value="Butyryl-CoA Dehydrogenase, subunit A, domain 2"/>
    <property type="match status" value="1"/>
</dbReference>
<keyword evidence="3" id="KW-0285">Flavoprotein</keyword>
<evidence type="ECO:0000256" key="6">
    <source>
        <dbReference type="ARBA" id="ARBA00023002"/>
    </source>
</evidence>
<dbReference type="InterPro" id="IPR037069">
    <property type="entry name" value="AcylCoA_DH/ox_N_sf"/>
</dbReference>
<dbReference type="SUPFAM" id="SSF47203">
    <property type="entry name" value="Acyl-CoA dehydrogenase C-terminal domain-like"/>
    <property type="match status" value="1"/>
</dbReference>
<dbReference type="InterPro" id="IPR046373">
    <property type="entry name" value="Acyl-CoA_Oxase/DH_mid-dom_sf"/>
</dbReference>
<evidence type="ECO:0000256" key="4">
    <source>
        <dbReference type="ARBA" id="ARBA00022827"/>
    </source>
</evidence>
<dbReference type="GO" id="GO:0005739">
    <property type="term" value="C:mitochondrion"/>
    <property type="evidence" value="ECO:0007669"/>
    <property type="project" value="UniProtKB-SubCell"/>
</dbReference>
<keyword evidence="5" id="KW-0809">Transit peptide</keyword>
<dbReference type="OrthoDB" id="354at2759"/>
<dbReference type="KEGG" id="bman:114246190"/>
<evidence type="ECO:0000313" key="10">
    <source>
        <dbReference type="RefSeq" id="XP_028034409.1"/>
    </source>
</evidence>
<evidence type="ECO:0000256" key="5">
    <source>
        <dbReference type="ARBA" id="ARBA00022946"/>
    </source>
</evidence>
<evidence type="ECO:0000259" key="8">
    <source>
        <dbReference type="Pfam" id="PF21343"/>
    </source>
</evidence>
<dbReference type="Pfam" id="PF21343">
    <property type="entry name" value="ACAD9-ACADV_C"/>
    <property type="match status" value="1"/>
</dbReference>
<keyword evidence="9" id="KW-1185">Reference proteome</keyword>
<keyword evidence="6" id="KW-0560">Oxidoreductase</keyword>
<dbReference type="AlphaFoldDB" id="A0A6J2K270"/>
<dbReference type="CTD" id="36242"/>
<keyword evidence="4" id="KW-0274">FAD</keyword>
<dbReference type="Gene3D" id="1.20.140.10">
    <property type="entry name" value="Butyryl-CoA Dehydrogenase, subunit A, domain 3"/>
    <property type="match status" value="2"/>
</dbReference>
<dbReference type="Gene3D" id="1.10.540.10">
    <property type="entry name" value="Acyl-CoA dehydrogenase/oxidase, N-terminal domain"/>
    <property type="match status" value="1"/>
</dbReference>
<dbReference type="SUPFAM" id="SSF56645">
    <property type="entry name" value="Acyl-CoA dehydrogenase NM domain-like"/>
    <property type="match status" value="1"/>
</dbReference>
<comment type="subcellular location">
    <subcellularLocation>
        <location evidence="2">Mitochondrion</location>
    </subcellularLocation>
</comment>
<dbReference type="Proteomes" id="UP000504629">
    <property type="component" value="Unplaced"/>
</dbReference>
<reference evidence="10" key="1">
    <citation type="submission" date="2025-08" db="UniProtKB">
        <authorList>
            <consortium name="RefSeq"/>
        </authorList>
    </citation>
    <scope>IDENTIFICATION</scope>
    <source>
        <tissue evidence="10">Silk gland</tissue>
    </source>
</reference>
<evidence type="ECO:0000256" key="3">
    <source>
        <dbReference type="ARBA" id="ARBA00022630"/>
    </source>
</evidence>
<evidence type="ECO:0000256" key="7">
    <source>
        <dbReference type="ARBA" id="ARBA00023128"/>
    </source>
</evidence>
<protein>
    <submittedName>
        <fullName evidence="10">Acyl-CoA dehydrogenase family member 9, mitochondrial</fullName>
    </submittedName>
</protein>
<dbReference type="GO" id="GO:0016627">
    <property type="term" value="F:oxidoreductase activity, acting on the CH-CH group of donors"/>
    <property type="evidence" value="ECO:0007669"/>
    <property type="project" value="InterPro"/>
</dbReference>
<proteinExistence type="predicted"/>
<dbReference type="GeneID" id="114246190"/>